<sequence>MASATQVPNLPDDEVALIFKINDTNFNRCVILGMMDVWIVCVSRREKNQNRIGRKIMLAVVVALYFLGTIVTAVNWAFTRYSFITHGENFWTVYTAFYDVSPVKQKPSTLFMVENVVTGVTGGLQSILADIAMIWRCWTVWGSRWSIVVIPILSMIAGVRLYGILVSRPTLDIMTSSENPGRPGN</sequence>
<evidence type="ECO:0000313" key="3">
    <source>
        <dbReference type="Proteomes" id="UP000217790"/>
    </source>
</evidence>
<feature type="transmembrane region" description="Helical" evidence="1">
    <location>
        <begin position="56"/>
        <end position="78"/>
    </location>
</feature>
<dbReference type="Proteomes" id="UP000217790">
    <property type="component" value="Unassembled WGS sequence"/>
</dbReference>
<dbReference type="InParanoid" id="A0A2H3DMP2"/>
<keyword evidence="3" id="KW-1185">Reference proteome</keyword>
<name>A0A2H3DMP2_ARMGA</name>
<protein>
    <submittedName>
        <fullName evidence="2">Uncharacterized protein</fullName>
    </submittedName>
</protein>
<evidence type="ECO:0000313" key="2">
    <source>
        <dbReference type="EMBL" id="PBK95114.1"/>
    </source>
</evidence>
<proteinExistence type="predicted"/>
<keyword evidence="1" id="KW-0472">Membrane</keyword>
<keyword evidence="1" id="KW-0812">Transmembrane</keyword>
<keyword evidence="1" id="KW-1133">Transmembrane helix</keyword>
<reference evidence="3" key="1">
    <citation type="journal article" date="2017" name="Nat. Ecol. Evol.">
        <title>Genome expansion and lineage-specific genetic innovations in the forest pathogenic fungi Armillaria.</title>
        <authorList>
            <person name="Sipos G."/>
            <person name="Prasanna A.N."/>
            <person name="Walter M.C."/>
            <person name="O'Connor E."/>
            <person name="Balint B."/>
            <person name="Krizsan K."/>
            <person name="Kiss B."/>
            <person name="Hess J."/>
            <person name="Varga T."/>
            <person name="Slot J."/>
            <person name="Riley R."/>
            <person name="Boka B."/>
            <person name="Rigling D."/>
            <person name="Barry K."/>
            <person name="Lee J."/>
            <person name="Mihaltcheva S."/>
            <person name="LaButti K."/>
            <person name="Lipzen A."/>
            <person name="Waldron R."/>
            <person name="Moloney N.M."/>
            <person name="Sperisen C."/>
            <person name="Kredics L."/>
            <person name="Vagvoelgyi C."/>
            <person name="Patrignani A."/>
            <person name="Fitzpatrick D."/>
            <person name="Nagy I."/>
            <person name="Doyle S."/>
            <person name="Anderson J.B."/>
            <person name="Grigoriev I.V."/>
            <person name="Gueldener U."/>
            <person name="Muensterkoetter M."/>
            <person name="Nagy L.G."/>
        </authorList>
    </citation>
    <scope>NUCLEOTIDE SEQUENCE [LARGE SCALE GENOMIC DNA]</scope>
    <source>
        <strain evidence="3">Ar21-2</strain>
    </source>
</reference>
<evidence type="ECO:0000256" key="1">
    <source>
        <dbReference type="SAM" id="Phobius"/>
    </source>
</evidence>
<feature type="transmembrane region" description="Helical" evidence="1">
    <location>
        <begin position="145"/>
        <end position="165"/>
    </location>
</feature>
<dbReference type="OrthoDB" id="3265004at2759"/>
<dbReference type="EMBL" id="KZ293652">
    <property type="protein sequence ID" value="PBK95114.1"/>
    <property type="molecule type" value="Genomic_DNA"/>
</dbReference>
<gene>
    <name evidence="2" type="ORF">ARMGADRAFT_1144800</name>
</gene>
<organism evidence="2 3">
    <name type="scientific">Armillaria gallica</name>
    <name type="common">Bulbous honey fungus</name>
    <name type="synonym">Armillaria bulbosa</name>
    <dbReference type="NCBI Taxonomy" id="47427"/>
    <lineage>
        <taxon>Eukaryota</taxon>
        <taxon>Fungi</taxon>
        <taxon>Dikarya</taxon>
        <taxon>Basidiomycota</taxon>
        <taxon>Agaricomycotina</taxon>
        <taxon>Agaricomycetes</taxon>
        <taxon>Agaricomycetidae</taxon>
        <taxon>Agaricales</taxon>
        <taxon>Marasmiineae</taxon>
        <taxon>Physalacriaceae</taxon>
        <taxon>Armillaria</taxon>
    </lineage>
</organism>
<dbReference type="AlphaFoldDB" id="A0A2H3DMP2"/>
<accession>A0A2H3DMP2</accession>